<protein>
    <recommendedName>
        <fullName evidence="3">Addiction module toxin RelE</fullName>
    </recommendedName>
</protein>
<gene>
    <name evidence="1" type="ORF">CF651_28480</name>
</gene>
<evidence type="ECO:0000313" key="1">
    <source>
        <dbReference type="EMBL" id="OXM82945.1"/>
    </source>
</evidence>
<comment type="caution">
    <text evidence="1">The sequence shown here is derived from an EMBL/GenBank/DDBJ whole genome shotgun (WGS) entry which is preliminary data.</text>
</comment>
<sequence>MFKVIVYEDDQGYSPFEKFYNELDEKARTDKSARGLIKKLNYCIGILSEGGTRAGEKFTKHIQGKLWELRPDDHRVFFFLWNGNHIVLLHSFRKETKKTPKAEIEKAQRELEDWVSRHGH</sequence>
<dbReference type="OrthoDB" id="573082at2"/>
<proteinExistence type="predicted"/>
<accession>A0A229UI18</accession>
<evidence type="ECO:0008006" key="3">
    <source>
        <dbReference type="Google" id="ProtNLM"/>
    </source>
</evidence>
<keyword evidence="2" id="KW-1185">Reference proteome</keyword>
<dbReference type="Pfam" id="PF05973">
    <property type="entry name" value="Gp49"/>
    <property type="match status" value="1"/>
</dbReference>
<dbReference type="InterPro" id="IPR009241">
    <property type="entry name" value="HigB-like"/>
</dbReference>
<dbReference type="AlphaFoldDB" id="A0A229UI18"/>
<dbReference type="Proteomes" id="UP000215509">
    <property type="component" value="Unassembled WGS sequence"/>
</dbReference>
<dbReference type="RefSeq" id="WP_094018248.1">
    <property type="nucleotide sequence ID" value="NZ_NMQW01000053.1"/>
</dbReference>
<name>A0A229UI18_9BACL</name>
<reference evidence="1 2" key="1">
    <citation type="submission" date="2017-07" db="EMBL/GenBank/DDBJ databases">
        <title>Genome sequencing and assembly of Paenibacillus rigui.</title>
        <authorList>
            <person name="Mayilraj S."/>
        </authorList>
    </citation>
    <scope>NUCLEOTIDE SEQUENCE [LARGE SCALE GENOMIC DNA]</scope>
    <source>
        <strain evidence="1 2">JCM 16352</strain>
    </source>
</reference>
<dbReference type="EMBL" id="NMQW01000053">
    <property type="protein sequence ID" value="OXM82945.1"/>
    <property type="molecule type" value="Genomic_DNA"/>
</dbReference>
<organism evidence="1 2">
    <name type="scientific">Paenibacillus rigui</name>
    <dbReference type="NCBI Taxonomy" id="554312"/>
    <lineage>
        <taxon>Bacteria</taxon>
        <taxon>Bacillati</taxon>
        <taxon>Bacillota</taxon>
        <taxon>Bacilli</taxon>
        <taxon>Bacillales</taxon>
        <taxon>Paenibacillaceae</taxon>
        <taxon>Paenibacillus</taxon>
    </lineage>
</organism>
<evidence type="ECO:0000313" key="2">
    <source>
        <dbReference type="Proteomes" id="UP000215509"/>
    </source>
</evidence>